<comment type="caution">
    <text evidence="1">The sequence shown here is derived from an EMBL/GenBank/DDBJ whole genome shotgun (WGS) entry which is preliminary data.</text>
</comment>
<reference evidence="1 2" key="1">
    <citation type="journal article" date="2022" name="Hortic Res">
        <title>A haplotype resolved chromosomal level avocado genome allows analysis of novel avocado genes.</title>
        <authorList>
            <person name="Nath O."/>
            <person name="Fletcher S.J."/>
            <person name="Hayward A."/>
            <person name="Shaw L.M."/>
            <person name="Masouleh A.K."/>
            <person name="Furtado A."/>
            <person name="Henry R.J."/>
            <person name="Mitter N."/>
        </authorList>
    </citation>
    <scope>NUCLEOTIDE SEQUENCE [LARGE SCALE GENOMIC DNA]</scope>
    <source>
        <strain evidence="2">cv. Hass</strain>
    </source>
</reference>
<proteinExistence type="predicted"/>
<protein>
    <submittedName>
        <fullName evidence="1">Uncharacterized protein</fullName>
    </submittedName>
</protein>
<gene>
    <name evidence="1" type="ORF">MRB53_018251</name>
</gene>
<evidence type="ECO:0000313" key="2">
    <source>
        <dbReference type="Proteomes" id="UP001234297"/>
    </source>
</evidence>
<evidence type="ECO:0000313" key="1">
    <source>
        <dbReference type="EMBL" id="KAJ8641557.1"/>
    </source>
</evidence>
<dbReference type="Proteomes" id="UP001234297">
    <property type="component" value="Chromosome 5"/>
</dbReference>
<sequence length="127" mass="15044">MWKETGKEFRVWSFDRCAYVYFDVLACWNWDHHLHVICSTGWTRFHVFCQHSLANSGLCSIQQLVANVISSHVRAGSDALFILWWWFHSVFNQQGWWGLDRSCKVLDWCFCCWEHCHSCNSEACTSD</sequence>
<accession>A0ACC2M7D5</accession>
<name>A0ACC2M7D5_PERAE</name>
<keyword evidence="2" id="KW-1185">Reference proteome</keyword>
<organism evidence="1 2">
    <name type="scientific">Persea americana</name>
    <name type="common">Avocado</name>
    <dbReference type="NCBI Taxonomy" id="3435"/>
    <lineage>
        <taxon>Eukaryota</taxon>
        <taxon>Viridiplantae</taxon>
        <taxon>Streptophyta</taxon>
        <taxon>Embryophyta</taxon>
        <taxon>Tracheophyta</taxon>
        <taxon>Spermatophyta</taxon>
        <taxon>Magnoliopsida</taxon>
        <taxon>Magnoliidae</taxon>
        <taxon>Laurales</taxon>
        <taxon>Lauraceae</taxon>
        <taxon>Persea</taxon>
    </lineage>
</organism>
<dbReference type="EMBL" id="CM056813">
    <property type="protein sequence ID" value="KAJ8641557.1"/>
    <property type="molecule type" value="Genomic_DNA"/>
</dbReference>